<keyword evidence="1" id="KW-1133">Transmembrane helix</keyword>
<feature type="transmembrane region" description="Helical" evidence="1">
    <location>
        <begin position="71"/>
        <end position="91"/>
    </location>
</feature>
<proteinExistence type="predicted"/>
<reference evidence="3 4" key="1">
    <citation type="submission" date="2017-09" db="EMBL/GenBank/DDBJ databases">
        <authorList>
            <person name="Ehlers B."/>
            <person name="Leendertz F.H."/>
        </authorList>
    </citation>
    <scope>NUCLEOTIDE SEQUENCE [LARGE SCALE GENOMIC DNA]</scope>
    <source>
        <strain evidence="3 4">DSM 45537</strain>
    </source>
</reference>
<protein>
    <recommendedName>
        <fullName evidence="2">DUF7144 domain-containing protein</fullName>
    </recommendedName>
</protein>
<feature type="transmembrane region" description="Helical" evidence="1">
    <location>
        <begin position="120"/>
        <end position="139"/>
    </location>
</feature>
<sequence>MTGDTSAANKVPPEEEPFQRQSVAMGISLIAASMLLILAVTSILEGISALVDDELYVAGVDYVYKFDTTTWGWIHLVLGVLALICALGVIFGTAWGRYSALGIAALVILANFLSLPHYPWWSIVVIALSVAVIWALTTWQPEH</sequence>
<feature type="transmembrane region" description="Helical" evidence="1">
    <location>
        <begin position="29"/>
        <end position="51"/>
    </location>
</feature>
<organism evidence="3 4">
    <name type="scientific">Nocardia amikacinitolerans</name>
    <dbReference type="NCBI Taxonomy" id="756689"/>
    <lineage>
        <taxon>Bacteria</taxon>
        <taxon>Bacillati</taxon>
        <taxon>Actinomycetota</taxon>
        <taxon>Actinomycetes</taxon>
        <taxon>Mycobacteriales</taxon>
        <taxon>Nocardiaceae</taxon>
        <taxon>Nocardia</taxon>
    </lineage>
</organism>
<keyword evidence="1" id="KW-0472">Membrane</keyword>
<keyword evidence="4" id="KW-1185">Reference proteome</keyword>
<evidence type="ECO:0000256" key="1">
    <source>
        <dbReference type="SAM" id="Phobius"/>
    </source>
</evidence>
<name>A0A285KVB3_9NOCA</name>
<accession>A0A285KVB3</accession>
<evidence type="ECO:0000313" key="4">
    <source>
        <dbReference type="Proteomes" id="UP000219565"/>
    </source>
</evidence>
<feature type="transmembrane region" description="Helical" evidence="1">
    <location>
        <begin position="98"/>
        <end position="114"/>
    </location>
</feature>
<evidence type="ECO:0000313" key="3">
    <source>
        <dbReference type="EMBL" id="SNY76590.1"/>
    </source>
</evidence>
<dbReference type="Pfam" id="PF23636">
    <property type="entry name" value="DUF7144"/>
    <property type="match status" value="1"/>
</dbReference>
<dbReference type="InterPro" id="IPR055568">
    <property type="entry name" value="DUF7144"/>
</dbReference>
<feature type="domain" description="DUF7144" evidence="2">
    <location>
        <begin position="29"/>
        <end position="140"/>
    </location>
</feature>
<gene>
    <name evidence="3" type="ORF">SAMN04244553_0747</name>
</gene>
<evidence type="ECO:0000259" key="2">
    <source>
        <dbReference type="Pfam" id="PF23636"/>
    </source>
</evidence>
<keyword evidence="1" id="KW-0812">Transmembrane</keyword>
<dbReference type="Proteomes" id="UP000219565">
    <property type="component" value="Unassembled WGS sequence"/>
</dbReference>
<dbReference type="STRING" id="1379680.GCA_001612615_00268"/>
<dbReference type="AlphaFoldDB" id="A0A285KVB3"/>
<dbReference type="EMBL" id="OBEG01000001">
    <property type="protein sequence ID" value="SNY76590.1"/>
    <property type="molecule type" value="Genomic_DNA"/>
</dbReference>